<feature type="region of interest" description="Disordered" evidence="1">
    <location>
        <begin position="309"/>
        <end position="509"/>
    </location>
</feature>
<evidence type="ECO:0000259" key="2">
    <source>
        <dbReference type="PROSITE" id="PS50982"/>
    </source>
</evidence>
<dbReference type="CDD" id="cd00122">
    <property type="entry name" value="MBD"/>
    <property type="match status" value="1"/>
</dbReference>
<reference evidence="3 4" key="1">
    <citation type="journal article" date="2024" name="BMC Genomics">
        <title>De novo assembly and annotation of Popillia japonica's genome with initial clues to its potential as an invasive pest.</title>
        <authorList>
            <person name="Cucini C."/>
            <person name="Boschi S."/>
            <person name="Funari R."/>
            <person name="Cardaioli E."/>
            <person name="Iannotti N."/>
            <person name="Marturano G."/>
            <person name="Paoli F."/>
            <person name="Bruttini M."/>
            <person name="Carapelli A."/>
            <person name="Frati F."/>
            <person name="Nardi F."/>
        </authorList>
    </citation>
    <scope>NUCLEOTIDE SEQUENCE [LARGE SCALE GENOMIC DNA]</scope>
    <source>
        <strain evidence="3">DMR45628</strain>
    </source>
</reference>
<dbReference type="SUPFAM" id="SSF54171">
    <property type="entry name" value="DNA-binding domain"/>
    <property type="match status" value="1"/>
</dbReference>
<dbReference type="InterPro" id="IPR052283">
    <property type="entry name" value="GenomicStab_NeuMorph_Reg"/>
</dbReference>
<feature type="compositionally biased region" description="Low complexity" evidence="1">
    <location>
        <begin position="14"/>
        <end position="23"/>
    </location>
</feature>
<organism evidence="3 4">
    <name type="scientific">Popillia japonica</name>
    <name type="common">Japanese beetle</name>
    <dbReference type="NCBI Taxonomy" id="7064"/>
    <lineage>
        <taxon>Eukaryota</taxon>
        <taxon>Metazoa</taxon>
        <taxon>Ecdysozoa</taxon>
        <taxon>Arthropoda</taxon>
        <taxon>Hexapoda</taxon>
        <taxon>Insecta</taxon>
        <taxon>Pterygota</taxon>
        <taxon>Neoptera</taxon>
        <taxon>Endopterygota</taxon>
        <taxon>Coleoptera</taxon>
        <taxon>Polyphaga</taxon>
        <taxon>Scarabaeiformia</taxon>
        <taxon>Scarabaeidae</taxon>
        <taxon>Rutelinae</taxon>
        <taxon>Popillia</taxon>
    </lineage>
</organism>
<dbReference type="InterPro" id="IPR036047">
    <property type="entry name" value="F-box-like_dom_sf"/>
</dbReference>
<dbReference type="Gene3D" id="1.20.1280.50">
    <property type="match status" value="1"/>
</dbReference>
<proteinExistence type="predicted"/>
<dbReference type="SUPFAM" id="SSF81383">
    <property type="entry name" value="F-box domain"/>
    <property type="match status" value="1"/>
</dbReference>
<dbReference type="Gene3D" id="3.30.890.10">
    <property type="entry name" value="Methyl-cpg-binding Protein 2, Chain A"/>
    <property type="match status" value="1"/>
</dbReference>
<accession>A0AAW1L471</accession>
<feature type="region of interest" description="Disordered" evidence="1">
    <location>
        <begin position="1"/>
        <end position="145"/>
    </location>
</feature>
<protein>
    <submittedName>
        <fullName evidence="3">F-box-like</fullName>
    </submittedName>
</protein>
<feature type="compositionally biased region" description="Basic and acidic residues" evidence="1">
    <location>
        <begin position="87"/>
        <end position="108"/>
    </location>
</feature>
<dbReference type="AlphaFoldDB" id="A0AAW1L471"/>
<feature type="compositionally biased region" description="Low complexity" evidence="1">
    <location>
        <begin position="401"/>
        <end position="414"/>
    </location>
</feature>
<dbReference type="InterPro" id="IPR016177">
    <property type="entry name" value="DNA-bd_dom_sf"/>
</dbReference>
<feature type="domain" description="MBD" evidence="2">
    <location>
        <begin position="218"/>
        <end position="289"/>
    </location>
</feature>
<feature type="compositionally biased region" description="Polar residues" evidence="1">
    <location>
        <begin position="195"/>
        <end position="207"/>
    </location>
</feature>
<comment type="caution">
    <text evidence="3">The sequence shown here is derived from an EMBL/GenBank/DDBJ whole genome shotgun (WGS) entry which is preliminary data.</text>
</comment>
<feature type="region of interest" description="Disordered" evidence="1">
    <location>
        <begin position="624"/>
        <end position="678"/>
    </location>
</feature>
<evidence type="ECO:0000256" key="1">
    <source>
        <dbReference type="SAM" id="MobiDB-lite"/>
    </source>
</evidence>
<feature type="compositionally biased region" description="Basic and acidic residues" evidence="1">
    <location>
        <begin position="374"/>
        <end position="384"/>
    </location>
</feature>
<feature type="compositionally biased region" description="Pro residues" evidence="1">
    <location>
        <begin position="325"/>
        <end position="342"/>
    </location>
</feature>
<dbReference type="InterPro" id="IPR001739">
    <property type="entry name" value="Methyl_CpG_DNA-bd"/>
</dbReference>
<dbReference type="InterPro" id="IPR001810">
    <property type="entry name" value="F-box_dom"/>
</dbReference>
<feature type="region of interest" description="Disordered" evidence="1">
    <location>
        <begin position="158"/>
        <end position="215"/>
    </location>
</feature>
<dbReference type="PRINTS" id="PR01217">
    <property type="entry name" value="PRICHEXTENSN"/>
</dbReference>
<dbReference type="GO" id="GO:0003677">
    <property type="term" value="F:DNA binding"/>
    <property type="evidence" value="ECO:0007669"/>
    <property type="project" value="InterPro"/>
</dbReference>
<evidence type="ECO:0000313" key="3">
    <source>
        <dbReference type="EMBL" id="KAK9728026.1"/>
    </source>
</evidence>
<dbReference type="Pfam" id="PF01429">
    <property type="entry name" value="MBD"/>
    <property type="match status" value="1"/>
</dbReference>
<feature type="compositionally biased region" description="Polar residues" evidence="1">
    <location>
        <begin position="178"/>
        <end position="189"/>
    </location>
</feature>
<dbReference type="PANTHER" id="PTHR15739:SF5">
    <property type="entry name" value="LD23158P"/>
    <property type="match status" value="1"/>
</dbReference>
<dbReference type="PANTHER" id="PTHR15739">
    <property type="entry name" value="ZINC FINGER PROTEIN"/>
    <property type="match status" value="1"/>
</dbReference>
<feature type="region of interest" description="Disordered" evidence="1">
    <location>
        <begin position="709"/>
        <end position="778"/>
    </location>
</feature>
<feature type="compositionally biased region" description="Polar residues" evidence="1">
    <location>
        <begin position="759"/>
        <end position="774"/>
    </location>
</feature>
<name>A0AAW1L471_POPJA</name>
<feature type="compositionally biased region" description="Basic and acidic residues" evidence="1">
    <location>
        <begin position="631"/>
        <end position="641"/>
    </location>
</feature>
<dbReference type="Pfam" id="PF12937">
    <property type="entry name" value="F-box-like"/>
    <property type="match status" value="1"/>
</dbReference>
<sequence>METTQPSKRKNRSKSTSSNKSPTEPAEHTETAPNLNGNKDGGSEEQETANNDKPAEETTTDENKPTQGRKRKASEMKSDSSGGEETPAEKETKEVTEPEKKVEVKVEPELSDSPTDTKKEDITMPPKQTLGKGKRARIPNKRYSDIMITSPKLEKIRKVENGEVQDNTNITEKENTIESENSIGSSLKSSMKDSLGTSRNSTGSPSGHLSKRQKFPVDLTNPNYLKPFQFGWKRELVYRATTDSTMKRNGDIYYYTPNGKKVRSMREVSENLKNKELSLDDFTFYKEPLGLDDPEKEIIRDAKVKYGTVKEHTPKTTPRVKVASPKPPPPAPTTPTPTPPATAPSLDTPKSTKNSTKGGGFKVKLPNKAATPKGKIDKKQKENEAEMEVGTYPPSWITPQTKTKTGTTKWGNNGPISTIKSAAASATTSSTSSSTVSVPPKLQRIPKPQDANITNTPQIVKSLPPVPKPELPKLTPRPGLASGPKFIKSLPPVPKPELPKLTPRPGLASGPKFIKVNNISEQNASESKSLVGSVTTWFPPSSTIQVANDQTRVNDVETHSPPRPQFVEFLGNKKYLIVPKHNILSVSPAIASVNSKSEDFVTTPDLLNMGSDNVDEIIAEAAKIPPSPRLSAEEIKSEPHSPAHLTLPDDNLPEPMDVDTPPSIPMEIDPDPDSQKGDTIESDIAAATAIVPVEDTNTTGNVAVNEVIEREDEPSENAHDTQASLPNLPKEDDAVTTNLKDLQDQEQDSAGSDQERTSARTSKLNKSKSTPTTAEDNKSINVHMDSKFMENYLQNLAYGYGTLLYVFQYLKVQDLLRAGCVCTMWRDVANHPILWRTVRMKNSQIHSFEGLADTLQKHGTVNLDLRKMLLPNGGDDLWPSFSNATGPLI</sequence>
<feature type="compositionally biased region" description="Basic and acidic residues" evidence="1">
    <location>
        <begin position="53"/>
        <end position="64"/>
    </location>
</feature>
<dbReference type="Proteomes" id="UP001458880">
    <property type="component" value="Unassembled WGS sequence"/>
</dbReference>
<evidence type="ECO:0000313" key="4">
    <source>
        <dbReference type="Proteomes" id="UP001458880"/>
    </source>
</evidence>
<feature type="compositionally biased region" description="Low complexity" evidence="1">
    <location>
        <begin position="421"/>
        <end position="438"/>
    </location>
</feature>
<keyword evidence="4" id="KW-1185">Reference proteome</keyword>
<dbReference type="EMBL" id="JASPKY010000173">
    <property type="protein sequence ID" value="KAK9728026.1"/>
    <property type="molecule type" value="Genomic_DNA"/>
</dbReference>
<gene>
    <name evidence="3" type="ORF">QE152_g18900</name>
</gene>
<dbReference type="PROSITE" id="PS50982">
    <property type="entry name" value="MBD"/>
    <property type="match status" value="1"/>
</dbReference>
<dbReference type="SMART" id="SM00391">
    <property type="entry name" value="MBD"/>
    <property type="match status" value="1"/>
</dbReference>